<evidence type="ECO:0000313" key="3">
    <source>
        <dbReference type="Proteomes" id="UP000681720"/>
    </source>
</evidence>
<accession>A0A8S2Z956</accession>
<sequence length="225" mass="26371">QGKKNQNENEANQENSENGEEEEECDIFVNFNDEDEDDDDDDELMEDINNLSSLAGFALKPLEKDKRQPAQQRTFNELSAINSHIASLVQVKQMGLLTPENTRQLKQLMKDRKKKAFELRRLQGRQRASNKYRVKRRKIVEYLYETKPELHPQLRKVYRPGGGRPRIEEQIPGLLEAIEEIAKIGGASDDRRRSEIIRPCLTLDDLREKLRQRGMDVKRTTLYYR</sequence>
<evidence type="ECO:0000313" key="2">
    <source>
        <dbReference type="EMBL" id="CAF4610872.1"/>
    </source>
</evidence>
<protein>
    <submittedName>
        <fullName evidence="2">Uncharacterized protein</fullName>
    </submittedName>
</protein>
<organism evidence="2 3">
    <name type="scientific">Rotaria magnacalcarata</name>
    <dbReference type="NCBI Taxonomy" id="392030"/>
    <lineage>
        <taxon>Eukaryota</taxon>
        <taxon>Metazoa</taxon>
        <taxon>Spiralia</taxon>
        <taxon>Gnathifera</taxon>
        <taxon>Rotifera</taxon>
        <taxon>Eurotatoria</taxon>
        <taxon>Bdelloidea</taxon>
        <taxon>Philodinida</taxon>
        <taxon>Philodinidae</taxon>
        <taxon>Rotaria</taxon>
    </lineage>
</organism>
<dbReference type="PANTHER" id="PTHR46954">
    <property type="entry name" value="C2H2-TYPE DOMAIN-CONTAINING PROTEIN"/>
    <property type="match status" value="1"/>
</dbReference>
<evidence type="ECO:0000256" key="1">
    <source>
        <dbReference type="SAM" id="MobiDB-lite"/>
    </source>
</evidence>
<comment type="caution">
    <text evidence="2">The sequence shown here is derived from an EMBL/GenBank/DDBJ whole genome shotgun (WGS) entry which is preliminary data.</text>
</comment>
<name>A0A8S2Z956_9BILA</name>
<feature type="region of interest" description="Disordered" evidence="1">
    <location>
        <begin position="1"/>
        <end position="24"/>
    </location>
</feature>
<reference evidence="2" key="1">
    <citation type="submission" date="2021-02" db="EMBL/GenBank/DDBJ databases">
        <authorList>
            <person name="Nowell W R."/>
        </authorList>
    </citation>
    <scope>NUCLEOTIDE SEQUENCE</scope>
</reference>
<dbReference type="PANTHER" id="PTHR46954:SF1">
    <property type="entry name" value="C2H2-TYPE DOMAIN-CONTAINING PROTEIN"/>
    <property type="match status" value="1"/>
</dbReference>
<feature type="non-terminal residue" evidence="2">
    <location>
        <position position="1"/>
    </location>
</feature>
<dbReference type="AlphaFoldDB" id="A0A8S2Z956"/>
<gene>
    <name evidence="2" type="ORF">GIL414_LOCUS39348</name>
</gene>
<proteinExistence type="predicted"/>
<dbReference type="EMBL" id="CAJOBJ010106305">
    <property type="protein sequence ID" value="CAF4610872.1"/>
    <property type="molecule type" value="Genomic_DNA"/>
</dbReference>
<dbReference type="Proteomes" id="UP000681720">
    <property type="component" value="Unassembled WGS sequence"/>
</dbReference>